<evidence type="ECO:0000313" key="5">
    <source>
        <dbReference type="Proteomes" id="UP000298340"/>
    </source>
</evidence>
<dbReference type="GO" id="GO:0016740">
    <property type="term" value="F:transferase activity"/>
    <property type="evidence" value="ECO:0007669"/>
    <property type="project" value="UniProtKB-KW"/>
</dbReference>
<dbReference type="CDD" id="cd00761">
    <property type="entry name" value="Glyco_tranf_GTA_type"/>
    <property type="match status" value="1"/>
</dbReference>
<dbReference type="AlphaFoldDB" id="A0A4Y7UAI5"/>
<protein>
    <submittedName>
        <fullName evidence="3">Glycosyltransferase family 2 protein</fullName>
    </submittedName>
</protein>
<dbReference type="Gene3D" id="3.90.550.10">
    <property type="entry name" value="Spore Coat Polysaccharide Biosynthesis Protein SpsA, Chain A"/>
    <property type="match status" value="1"/>
</dbReference>
<dbReference type="EMBL" id="SLWA01000005">
    <property type="protein sequence ID" value="TCN56391.1"/>
    <property type="molecule type" value="Genomic_DNA"/>
</dbReference>
<dbReference type="OrthoDB" id="597270at2"/>
<accession>A0A4Y7UAI5</accession>
<dbReference type="PANTHER" id="PTHR43685">
    <property type="entry name" value="GLYCOSYLTRANSFERASE"/>
    <property type="match status" value="1"/>
</dbReference>
<gene>
    <name evidence="3" type="ORF">D0809_14750</name>
    <name evidence="2" type="ORF">EV142_105167</name>
</gene>
<dbReference type="InterPro" id="IPR050834">
    <property type="entry name" value="Glycosyltransf_2"/>
</dbReference>
<dbReference type="InterPro" id="IPR001173">
    <property type="entry name" value="Glyco_trans_2-like"/>
</dbReference>
<reference evidence="2 4" key="1">
    <citation type="journal article" date="2015" name="Stand. Genomic Sci.">
        <title>Genomic Encyclopedia of Bacterial and Archaeal Type Strains, Phase III: the genomes of soil and plant-associated and newly described type strains.</title>
        <authorList>
            <person name="Whitman W.B."/>
            <person name="Woyke T."/>
            <person name="Klenk H.P."/>
            <person name="Zhou Y."/>
            <person name="Lilburn T.G."/>
            <person name="Beck B.J."/>
            <person name="De Vos P."/>
            <person name="Vandamme P."/>
            <person name="Eisen J.A."/>
            <person name="Garrity G."/>
            <person name="Hugenholtz P."/>
            <person name="Kyrpides N.C."/>
        </authorList>
    </citation>
    <scope>NUCLEOTIDE SEQUENCE [LARGE SCALE GENOMIC DNA]</scope>
    <source>
        <strain evidence="2 4">P5626</strain>
    </source>
</reference>
<comment type="caution">
    <text evidence="3">The sequence shown here is derived from an EMBL/GenBank/DDBJ whole genome shotgun (WGS) entry which is preliminary data.</text>
</comment>
<organism evidence="3 5">
    <name type="scientific">Flavobacterium circumlabens</name>
    <dbReference type="NCBI Taxonomy" id="2133765"/>
    <lineage>
        <taxon>Bacteria</taxon>
        <taxon>Pseudomonadati</taxon>
        <taxon>Bacteroidota</taxon>
        <taxon>Flavobacteriia</taxon>
        <taxon>Flavobacteriales</taxon>
        <taxon>Flavobacteriaceae</taxon>
        <taxon>Flavobacterium</taxon>
    </lineage>
</organism>
<keyword evidence="4" id="KW-1185">Reference proteome</keyword>
<feature type="domain" description="Glycosyltransferase 2-like" evidence="1">
    <location>
        <begin position="10"/>
        <end position="129"/>
    </location>
</feature>
<keyword evidence="3" id="KW-0808">Transferase</keyword>
<evidence type="ECO:0000313" key="4">
    <source>
        <dbReference type="Proteomes" id="UP000295270"/>
    </source>
</evidence>
<dbReference type="InterPro" id="IPR029044">
    <property type="entry name" value="Nucleotide-diphossugar_trans"/>
</dbReference>
<dbReference type="EMBL" id="QWDN01000005">
    <property type="protein sequence ID" value="TEB43425.1"/>
    <property type="molecule type" value="Genomic_DNA"/>
</dbReference>
<dbReference type="Proteomes" id="UP000298340">
    <property type="component" value="Unassembled WGS sequence"/>
</dbReference>
<name>A0A4Y7UAI5_9FLAO</name>
<reference evidence="2" key="3">
    <citation type="submission" date="2019-03" db="EMBL/GenBank/DDBJ databases">
        <authorList>
            <person name="Whitman W."/>
            <person name="Huntemann M."/>
            <person name="Clum A."/>
            <person name="Pillay M."/>
            <person name="Palaniappan K."/>
            <person name="Varghese N."/>
            <person name="Mikhailova N."/>
            <person name="Stamatis D."/>
            <person name="Reddy T."/>
            <person name="Daum C."/>
            <person name="Shapiro N."/>
            <person name="Ivanova N."/>
            <person name="Kyrpides N."/>
            <person name="Woyke T."/>
        </authorList>
    </citation>
    <scope>NUCLEOTIDE SEQUENCE</scope>
    <source>
        <strain evidence="2">P5626</strain>
    </source>
</reference>
<dbReference type="SUPFAM" id="SSF53448">
    <property type="entry name" value="Nucleotide-diphospho-sugar transferases"/>
    <property type="match status" value="1"/>
</dbReference>
<dbReference type="RefSeq" id="WP_132036402.1">
    <property type="nucleotide sequence ID" value="NZ_QWDN01000005.1"/>
</dbReference>
<dbReference type="PANTHER" id="PTHR43685:SF2">
    <property type="entry name" value="GLYCOSYLTRANSFERASE 2-LIKE DOMAIN-CONTAINING PROTEIN"/>
    <property type="match status" value="1"/>
</dbReference>
<sequence>MESNINSLVSVIIPCYNDHVYIQEAIDSVNNQTYQNIEIVIIDDGSRRETKEFLKKIQQENLTILYQENAGPSSARNNGIRHAKGDFILTLDADDYFDATFVEKAMFVFNQESNVGLVTCNGYIFNENGVVDEIISEEGDAGHFLFNNSAIGNSLFRKKCWAAIGGFDENMKKGYEDWDFHVGLIKANWKIKVIKEYLFHYRDKPNSRNSQADKFHKYDLWKYIYIKHKDVLVNNQEVMINTVFSQMEILEMNCHNLRGSMDYRIGNKILKPFRFIKGLGFKRK</sequence>
<proteinExistence type="predicted"/>
<evidence type="ECO:0000313" key="3">
    <source>
        <dbReference type="EMBL" id="TEB43425.1"/>
    </source>
</evidence>
<dbReference type="Pfam" id="PF00535">
    <property type="entry name" value="Glycos_transf_2"/>
    <property type="match status" value="1"/>
</dbReference>
<evidence type="ECO:0000259" key="1">
    <source>
        <dbReference type="Pfam" id="PF00535"/>
    </source>
</evidence>
<evidence type="ECO:0000313" key="2">
    <source>
        <dbReference type="EMBL" id="TCN56391.1"/>
    </source>
</evidence>
<reference evidence="3 5" key="2">
    <citation type="journal article" date="2018" name="Syst. Appl. Microbiol.">
        <title>Flavobacterium circumlabens sp. nov. and Flavobacterium cupreum sp. nov., two psychrotrophic species isolated from Antarctic environmental samples.</title>
        <authorList>
            <person name="Kralova S."/>
            <person name="Busse H.J."/>
            <person name="Svec P."/>
            <person name="Maslanova I."/>
            <person name="Stankova E."/>
            <person name="Bartak M."/>
            <person name="Sedlacek I."/>
        </authorList>
    </citation>
    <scope>NUCLEOTIDE SEQUENCE [LARGE SCALE GENOMIC DNA]</scope>
    <source>
        <strain evidence="3 5">CCM 8828</strain>
    </source>
</reference>
<dbReference type="Proteomes" id="UP000295270">
    <property type="component" value="Unassembled WGS sequence"/>
</dbReference>